<feature type="region of interest" description="Disordered" evidence="5">
    <location>
        <begin position="633"/>
        <end position="657"/>
    </location>
</feature>
<sequence length="1494" mass="167305">MSKSIVSNQELFSWLCPLDRTKRNKLLNFGRQLEEKGFSEKIIAQSYLQICAKTSVCLLRLSNEEVVSLTRRLRTANGGNNEKIKPQGESSRDLVLEEDENSINPNVNRPAFVPGTDKPVGDRMKDKRDYASIVSVPKTDCTKVSKGNTGKEKVAVVKLDKSMESCKSSGIVMEPGDGKPSVSSVSNENTSVKHSGGGEITLPKPKKIHVQETVTYRHDGSKAIINVDEAFKYNKKRVEERGIDISNNVTEISSVEKSKDKSMKSSENDENKVSFSESNLNIKIQSTHSKNSLKAYRISKHAKTVREKNGVNKKHLKIGHESTRMVESNKEKYFGTENVDGKSKIADITLNACAGDNSVNKNTANNLLKSMVGVSQERNVEEANKIIENLKGKMTSEVEVHHKNDLVLIKNDQIKLQITELKDKLAQSLKSKNIDISSSEKSQENNLCSNLNCKTSSIELPKQSSLATVTKTGSKFKTCVEEVLDDIVHKKGNNGTSISGNQLETMKSGEIGQNKEQNAILRNKHCHLDNDDYQKSLSEENRKASIKSTQLTPLRKEECRNVKELPLTGFVTKPSRKESLELAPLQPVSKDGVLDGDEDCNDLTMIDGGSIRSESFQRDTDVDIDKTAARLLQDKKHQNKEMNKQITNNSSLDKPRVKKTTELQEQLREFTSQVKEIDKQLTAKKHTIGHSGGKMDETSRAKRQRISIESSDQRTDRSKSGTVTEVKATMDFKEKDRIIQQVPTQAKSSNVLFSGQRVSPLRPKSKSLDARSVATSSISRALSVSDGDLTRTRDNCVTLPTASEQVSTVELMDIVSDDTNPSPTSAPCVQVSLPAESTEPGKQCHQSLPDKETPVEPFTSQNTLANVILSLTEGFNLQNTNLNQSLPSSSTTERQNIPMNMKGNTMLSKAANIYTFYFGKSFEHIPSEIVKNINYYLQTKRKSLLNISTSYIVHLYLYIYQIKFSDKITLVNKTAELLHLAIADFNRKSERIDRAQRLTSEVLRHEEINRANEDYSEMLKLRGCRFRELFLSMLAQCSDCEHVMLTALYFRVTQALVNIDRENIHYIYTLRKLIKELMKPPVGGLSEALNYFFQLSDSSFGKVYLFAKHCIVSLYAAGYKEVGSDDILRLAQLEPCASTLQNLLVKYNAQQEEKARKINLAQETCQTEATVASDPLIHRGTGLTNESADSYRNMQSLGSMNSTHQLEEAIKNLQNARAYCSYKNQTNTAVRANHTEMVRQVPYKTGSTDNSMFQQQISPQPQISSQNVRSAMAPTQLFVVQPSNVANQPISYQSNLVPRTNQILRHPPPSYQQSINVVQRPQNQQTPFLQQLLNSSTQQNLFTPNRQMMQPQTINNVRPTPTRLASAGNFTYVVPKPPQPPALTQGRPVVGLNRSTPAQTSKQLTTWHLEKQNIINQQQLLASNRKETVSRTLDDMPSQLPDSNGGVSPQCNSPNCGRLATVVCSLCKDRFYCSRDCQIQDWYNQHSRICLGKC</sequence>
<name>A0A1B6KDI2_9HEMI</name>
<feature type="compositionally biased region" description="Basic and acidic residues" evidence="5">
    <location>
        <begin position="633"/>
        <end position="643"/>
    </location>
</feature>
<keyword evidence="3" id="KW-0862">Zinc</keyword>
<accession>A0A1B6KDI2</accession>
<feature type="region of interest" description="Disordered" evidence="5">
    <location>
        <begin position="681"/>
        <end position="724"/>
    </location>
</feature>
<feature type="region of interest" description="Disordered" evidence="5">
    <location>
        <begin position="168"/>
        <end position="203"/>
    </location>
</feature>
<feature type="region of interest" description="Disordered" evidence="5">
    <location>
        <begin position="103"/>
        <end position="124"/>
    </location>
</feature>
<evidence type="ECO:0000259" key="6">
    <source>
        <dbReference type="PROSITE" id="PS50865"/>
    </source>
</evidence>
<feature type="region of interest" description="Disordered" evidence="5">
    <location>
        <begin position="254"/>
        <end position="275"/>
    </location>
</feature>
<evidence type="ECO:0000256" key="5">
    <source>
        <dbReference type="SAM" id="MobiDB-lite"/>
    </source>
</evidence>
<dbReference type="Gene3D" id="6.10.140.2220">
    <property type="match status" value="1"/>
</dbReference>
<organism evidence="7">
    <name type="scientific">Graphocephala atropunctata</name>
    <dbReference type="NCBI Taxonomy" id="36148"/>
    <lineage>
        <taxon>Eukaryota</taxon>
        <taxon>Metazoa</taxon>
        <taxon>Ecdysozoa</taxon>
        <taxon>Arthropoda</taxon>
        <taxon>Hexapoda</taxon>
        <taxon>Insecta</taxon>
        <taxon>Pterygota</taxon>
        <taxon>Neoptera</taxon>
        <taxon>Paraneoptera</taxon>
        <taxon>Hemiptera</taxon>
        <taxon>Auchenorrhyncha</taxon>
        <taxon>Membracoidea</taxon>
        <taxon>Cicadellidae</taxon>
        <taxon>Cicadellinae</taxon>
        <taxon>Cicadellini</taxon>
        <taxon>Graphocephala</taxon>
    </lineage>
</organism>
<keyword evidence="1" id="KW-0479">Metal-binding</keyword>
<evidence type="ECO:0000313" key="7">
    <source>
        <dbReference type="EMBL" id="JAT09510.1"/>
    </source>
</evidence>
<keyword evidence="2 4" id="KW-0863">Zinc-finger</keyword>
<feature type="compositionally biased region" description="Basic and acidic residues" evidence="5">
    <location>
        <begin position="254"/>
        <end position="272"/>
    </location>
</feature>
<reference evidence="7" key="1">
    <citation type="submission" date="2015-11" db="EMBL/GenBank/DDBJ databases">
        <title>De novo transcriptome assembly of four potential Pierce s Disease insect vectors from Arizona vineyards.</title>
        <authorList>
            <person name="Tassone E.E."/>
        </authorList>
    </citation>
    <scope>NUCLEOTIDE SEQUENCE</scope>
</reference>
<dbReference type="InterPro" id="IPR002893">
    <property type="entry name" value="Znf_MYND"/>
</dbReference>
<evidence type="ECO:0000256" key="1">
    <source>
        <dbReference type="ARBA" id="ARBA00022723"/>
    </source>
</evidence>
<feature type="compositionally biased region" description="Low complexity" evidence="5">
    <location>
        <begin position="181"/>
        <end position="192"/>
    </location>
</feature>
<dbReference type="GO" id="GO:0008270">
    <property type="term" value="F:zinc ion binding"/>
    <property type="evidence" value="ECO:0007669"/>
    <property type="project" value="UniProtKB-KW"/>
</dbReference>
<gene>
    <name evidence="7" type="ORF">g.28295</name>
</gene>
<dbReference type="SUPFAM" id="SSF144232">
    <property type="entry name" value="HIT/MYND zinc finger-like"/>
    <property type="match status" value="1"/>
</dbReference>
<feature type="domain" description="MYND-type" evidence="6">
    <location>
        <begin position="1453"/>
        <end position="1490"/>
    </location>
</feature>
<dbReference type="Pfam" id="PF01753">
    <property type="entry name" value="zf-MYND"/>
    <property type="match status" value="1"/>
</dbReference>
<dbReference type="PROSITE" id="PS50865">
    <property type="entry name" value="ZF_MYND_2"/>
    <property type="match status" value="1"/>
</dbReference>
<proteinExistence type="predicted"/>
<evidence type="ECO:0000256" key="2">
    <source>
        <dbReference type="ARBA" id="ARBA00022771"/>
    </source>
</evidence>
<protein>
    <recommendedName>
        <fullName evidence="6">MYND-type domain-containing protein</fullName>
    </recommendedName>
</protein>
<evidence type="ECO:0000256" key="4">
    <source>
        <dbReference type="PROSITE-ProRule" id="PRU00134"/>
    </source>
</evidence>
<dbReference type="EMBL" id="GEBQ01030467">
    <property type="protein sequence ID" value="JAT09510.1"/>
    <property type="molecule type" value="Transcribed_RNA"/>
</dbReference>
<evidence type="ECO:0000256" key="3">
    <source>
        <dbReference type="ARBA" id="ARBA00022833"/>
    </source>
</evidence>